<reference evidence="1 2" key="1">
    <citation type="submission" date="2013-06" db="EMBL/GenBank/DDBJ databases">
        <title>Rumen cellulosomics: divergent fiber-degrading strategies revealed by comparative genome-wide analysis of six Ruminococcal strains.</title>
        <authorList>
            <person name="Dassa B."/>
            <person name="Borovok I."/>
            <person name="Lamed R."/>
            <person name="Flint H."/>
            <person name="Yeoman C.J."/>
            <person name="White B."/>
            <person name="Bayer E.A."/>
        </authorList>
    </citation>
    <scope>NUCLEOTIDE SEQUENCE [LARGE SCALE GENOMIC DNA]</scope>
    <source>
        <strain evidence="1 2">SY3</strain>
    </source>
</reference>
<comment type="caution">
    <text evidence="1">The sequence shown here is derived from an EMBL/GenBank/DDBJ whole genome shotgun (WGS) entry which is preliminary data.</text>
</comment>
<dbReference type="RefSeq" id="WP_037287151.1">
    <property type="nucleotide sequence ID" value="NZ_JEOB01000002.1"/>
</dbReference>
<evidence type="ECO:0000313" key="2">
    <source>
        <dbReference type="Proteomes" id="UP000021369"/>
    </source>
</evidence>
<name>A0A011UGT8_RUMAL</name>
<keyword evidence="2" id="KW-1185">Reference proteome</keyword>
<gene>
    <name evidence="1" type="ORF">RASY3_09145</name>
</gene>
<dbReference type="Proteomes" id="UP000021369">
    <property type="component" value="Unassembled WGS sequence"/>
</dbReference>
<dbReference type="AlphaFoldDB" id="A0A011UGT8"/>
<dbReference type="PATRIC" id="fig|1341156.4.peg.1130"/>
<protein>
    <submittedName>
        <fullName evidence="1">DNA sulfur modification protein DndE</fullName>
    </submittedName>
</protein>
<sequence length="126" mass="14668">MIFRLKTSKQTQEIFEELERRTNYKPYTLVKHAIAWSVAEKTSVKDFKSDSNGLDLNRQTITGDNEEYFKAVFELIEGRFLEEDEFFPKYVKAHIDRGSKLLLDMYNHAGSVDKYILHVLGVGDTV</sequence>
<dbReference type="InterPro" id="IPR038472">
    <property type="entry name" value="DndE_sf"/>
</dbReference>
<accession>A0A011UGT8</accession>
<dbReference type="Gene3D" id="1.10.1220.160">
    <property type="entry name" value="DNA sulphur modification protein DndE"/>
    <property type="match status" value="1"/>
</dbReference>
<dbReference type="EMBL" id="JEOB01000002">
    <property type="protein sequence ID" value="EXM39894.1"/>
    <property type="molecule type" value="Genomic_DNA"/>
</dbReference>
<dbReference type="OrthoDB" id="512647at2"/>
<proteinExistence type="predicted"/>
<evidence type="ECO:0000313" key="1">
    <source>
        <dbReference type="EMBL" id="EXM39894.1"/>
    </source>
</evidence>
<dbReference type="Pfam" id="PF08870">
    <property type="entry name" value="DndE"/>
    <property type="match status" value="1"/>
</dbReference>
<dbReference type="InterPro" id="IPR014969">
    <property type="entry name" value="DNA_S_DndE"/>
</dbReference>
<organism evidence="1 2">
    <name type="scientific">Ruminococcus albus SY3</name>
    <dbReference type="NCBI Taxonomy" id="1341156"/>
    <lineage>
        <taxon>Bacteria</taxon>
        <taxon>Bacillati</taxon>
        <taxon>Bacillota</taxon>
        <taxon>Clostridia</taxon>
        <taxon>Eubacteriales</taxon>
        <taxon>Oscillospiraceae</taxon>
        <taxon>Ruminococcus</taxon>
    </lineage>
</organism>